<evidence type="ECO:0000313" key="2">
    <source>
        <dbReference type="Proteomes" id="UP000255389"/>
    </source>
</evidence>
<accession>A0A378U9M1</accession>
<dbReference type="AlphaFoldDB" id="A0A378U9M1"/>
<protein>
    <submittedName>
        <fullName evidence="1">Uncharacterized protein</fullName>
    </submittedName>
</protein>
<organism evidence="1 2">
    <name type="scientific">Mycolicibacterium fortuitum</name>
    <name type="common">Mycobacterium fortuitum</name>
    <dbReference type="NCBI Taxonomy" id="1766"/>
    <lineage>
        <taxon>Bacteria</taxon>
        <taxon>Bacillati</taxon>
        <taxon>Actinomycetota</taxon>
        <taxon>Actinomycetes</taxon>
        <taxon>Mycobacteriales</taxon>
        <taxon>Mycobacteriaceae</taxon>
        <taxon>Mycolicibacterium</taxon>
    </lineage>
</organism>
<dbReference type="Proteomes" id="UP000255389">
    <property type="component" value="Unassembled WGS sequence"/>
</dbReference>
<evidence type="ECO:0000313" key="1">
    <source>
        <dbReference type="EMBL" id="STZ73112.1"/>
    </source>
</evidence>
<dbReference type="EMBL" id="UGQY01000001">
    <property type="protein sequence ID" value="STZ73112.1"/>
    <property type="molecule type" value="Genomic_DNA"/>
</dbReference>
<gene>
    <name evidence="1" type="ORF">NCTC1542_00653</name>
</gene>
<sequence length="98" mass="10821">MRHHASDDVVERDVVVELPAERGDVLSRPTLQQEAAFVVVEPESKDVPQHIVDVHADAVAAETPPITELLGFDDHVSEVDIAEHARHERASSPCRETL</sequence>
<proteinExistence type="predicted"/>
<reference evidence="1 2" key="1">
    <citation type="submission" date="2018-06" db="EMBL/GenBank/DDBJ databases">
        <authorList>
            <consortium name="Pathogen Informatics"/>
            <person name="Doyle S."/>
        </authorList>
    </citation>
    <scope>NUCLEOTIDE SEQUENCE [LARGE SCALE GENOMIC DNA]</scope>
    <source>
        <strain evidence="1 2">NCTC1542</strain>
    </source>
</reference>
<name>A0A378U9M1_MYCFO</name>